<evidence type="ECO:0000256" key="7">
    <source>
        <dbReference type="ARBA" id="ARBA00023136"/>
    </source>
</evidence>
<dbReference type="GO" id="GO:0022857">
    <property type="term" value="F:transmembrane transporter activity"/>
    <property type="evidence" value="ECO:0007669"/>
    <property type="project" value="TreeGrafter"/>
</dbReference>
<keyword evidence="3" id="KW-1003">Cell membrane</keyword>
<keyword evidence="7 9" id="KW-0472">Membrane</keyword>
<dbReference type="Pfam" id="PF04290">
    <property type="entry name" value="DctQ"/>
    <property type="match status" value="1"/>
</dbReference>
<dbReference type="InterPro" id="IPR007387">
    <property type="entry name" value="TRAP_DctQ"/>
</dbReference>
<organism evidence="11 12">
    <name type="scientific">Dethiosulfovibrio salsuginis</name>
    <dbReference type="NCBI Taxonomy" id="561720"/>
    <lineage>
        <taxon>Bacteria</taxon>
        <taxon>Thermotogati</taxon>
        <taxon>Synergistota</taxon>
        <taxon>Synergistia</taxon>
        <taxon>Synergistales</taxon>
        <taxon>Dethiosulfovibrionaceae</taxon>
        <taxon>Dethiosulfovibrio</taxon>
    </lineage>
</organism>
<keyword evidence="2" id="KW-0813">Transport</keyword>
<evidence type="ECO:0000313" key="11">
    <source>
        <dbReference type="EMBL" id="SMG36853.1"/>
    </source>
</evidence>
<evidence type="ECO:0000256" key="2">
    <source>
        <dbReference type="ARBA" id="ARBA00022448"/>
    </source>
</evidence>
<evidence type="ECO:0000256" key="4">
    <source>
        <dbReference type="ARBA" id="ARBA00022519"/>
    </source>
</evidence>
<feature type="transmembrane region" description="Helical" evidence="9">
    <location>
        <begin position="125"/>
        <end position="144"/>
    </location>
</feature>
<dbReference type="RefSeq" id="WP_085544973.1">
    <property type="nucleotide sequence ID" value="NZ_FXBB01000022.1"/>
</dbReference>
<name>A0A1X7K931_9BACT</name>
<dbReference type="GO" id="GO:0005886">
    <property type="term" value="C:plasma membrane"/>
    <property type="evidence" value="ECO:0007669"/>
    <property type="project" value="UniProtKB-SubCell"/>
</dbReference>
<keyword evidence="4" id="KW-0997">Cell inner membrane</keyword>
<dbReference type="PANTHER" id="PTHR35011">
    <property type="entry name" value="2,3-DIKETO-L-GULONATE TRAP TRANSPORTER SMALL PERMEASE PROTEIN YIAM"/>
    <property type="match status" value="1"/>
</dbReference>
<dbReference type="STRING" id="561720.SAMN06275492_12225"/>
<feature type="transmembrane region" description="Helical" evidence="9">
    <location>
        <begin position="47"/>
        <end position="63"/>
    </location>
</feature>
<dbReference type="AlphaFoldDB" id="A0A1X7K931"/>
<comment type="similarity">
    <text evidence="8">Belongs to the TRAP transporter small permease family.</text>
</comment>
<evidence type="ECO:0000256" key="6">
    <source>
        <dbReference type="ARBA" id="ARBA00022989"/>
    </source>
</evidence>
<evidence type="ECO:0000256" key="9">
    <source>
        <dbReference type="SAM" id="Phobius"/>
    </source>
</evidence>
<feature type="transmembrane region" description="Helical" evidence="9">
    <location>
        <begin position="12"/>
        <end position="35"/>
    </location>
</feature>
<dbReference type="InterPro" id="IPR055348">
    <property type="entry name" value="DctQ"/>
</dbReference>
<evidence type="ECO:0000256" key="1">
    <source>
        <dbReference type="ARBA" id="ARBA00004429"/>
    </source>
</evidence>
<feature type="transmembrane region" description="Helical" evidence="9">
    <location>
        <begin position="84"/>
        <end position="105"/>
    </location>
</feature>
<dbReference type="Proteomes" id="UP000193355">
    <property type="component" value="Unassembled WGS sequence"/>
</dbReference>
<dbReference type="EMBL" id="FXBB01000022">
    <property type="protein sequence ID" value="SMG36853.1"/>
    <property type="molecule type" value="Genomic_DNA"/>
</dbReference>
<accession>A0A1X7K931</accession>
<evidence type="ECO:0000313" key="12">
    <source>
        <dbReference type="Proteomes" id="UP000193355"/>
    </source>
</evidence>
<dbReference type="GO" id="GO:0015740">
    <property type="term" value="P:C4-dicarboxylate transport"/>
    <property type="evidence" value="ECO:0007669"/>
    <property type="project" value="TreeGrafter"/>
</dbReference>
<keyword evidence="6 9" id="KW-1133">Transmembrane helix</keyword>
<sequence length="156" mass="17764">MFSKFLDHFEEILGSLLVAVMVTISFVNVITRYFIKMSLSWSEEITVNLFVWVVLLGTSVAFKKGSHLGMEFVYERLPVKCKKVLFILSSALSIGFFVVLAWLGTLEVIDEMDLSVITESLAIPVWYYTIAVPVFSLLIIVRIVQNTVQVLRDKSY</sequence>
<evidence type="ECO:0000256" key="8">
    <source>
        <dbReference type="ARBA" id="ARBA00038436"/>
    </source>
</evidence>
<evidence type="ECO:0000259" key="10">
    <source>
        <dbReference type="Pfam" id="PF04290"/>
    </source>
</evidence>
<reference evidence="12" key="1">
    <citation type="submission" date="2017-04" db="EMBL/GenBank/DDBJ databases">
        <authorList>
            <person name="Varghese N."/>
            <person name="Submissions S."/>
        </authorList>
    </citation>
    <scope>NUCLEOTIDE SEQUENCE [LARGE SCALE GENOMIC DNA]</scope>
    <source>
        <strain evidence="12">USBA 82</strain>
    </source>
</reference>
<keyword evidence="12" id="KW-1185">Reference proteome</keyword>
<proteinExistence type="inferred from homology"/>
<gene>
    <name evidence="11" type="ORF">SAMN06275492_12225</name>
</gene>
<keyword evidence="5 9" id="KW-0812">Transmembrane</keyword>
<feature type="domain" description="Tripartite ATP-independent periplasmic transporters DctQ component" evidence="10">
    <location>
        <begin position="21"/>
        <end position="152"/>
    </location>
</feature>
<comment type="subcellular location">
    <subcellularLocation>
        <location evidence="1">Cell inner membrane</location>
        <topology evidence="1">Multi-pass membrane protein</topology>
    </subcellularLocation>
</comment>
<evidence type="ECO:0000256" key="3">
    <source>
        <dbReference type="ARBA" id="ARBA00022475"/>
    </source>
</evidence>
<dbReference type="OrthoDB" id="4964541at2"/>
<evidence type="ECO:0000256" key="5">
    <source>
        <dbReference type="ARBA" id="ARBA00022692"/>
    </source>
</evidence>
<protein>
    <submittedName>
        <fullName evidence="11">TRAP-type C4-dicarboxylate transport system, small permease component</fullName>
    </submittedName>
</protein>
<dbReference type="PANTHER" id="PTHR35011:SF2">
    <property type="entry name" value="2,3-DIKETO-L-GULONATE TRAP TRANSPORTER SMALL PERMEASE PROTEIN YIAM"/>
    <property type="match status" value="1"/>
</dbReference>